<evidence type="ECO:0008006" key="3">
    <source>
        <dbReference type="Google" id="ProtNLM"/>
    </source>
</evidence>
<dbReference type="PANTHER" id="PTHR13769">
    <property type="entry name" value="APOLIPOPROTEIN B"/>
    <property type="match status" value="1"/>
</dbReference>
<feature type="non-terminal residue" evidence="1">
    <location>
        <position position="1"/>
    </location>
</feature>
<name>A0ABD0NPR3_CIRMR</name>
<dbReference type="InterPro" id="IPR052418">
    <property type="entry name" value="Apolipoprotein_B"/>
</dbReference>
<proteinExistence type="predicted"/>
<evidence type="ECO:0000313" key="2">
    <source>
        <dbReference type="Proteomes" id="UP001529510"/>
    </source>
</evidence>
<sequence length="1474" mass="164075">MLKYKFNKDRVTFTIPLPLGGKTSEDLRIPHTVAIPDLAMPQIGVMLPSKQFNIPTFSIPSSYDLSMPLLGMVEVSAKVNTNFYDIEAAFSGGNNTVNEPSYITSYKVVANSPVELLAFTVEEDIAKFDIISSLKHKLIDARFSLMETAKITDALKTTGNYKIEAFSPLGMQMSLVYTTQTSIDSEITGDGRLDGSLKVGSISARTTAAQTFVLQPKTREARAESTFRLNCPISQILNKMKATAANGKLSFEFNTDIENDPFHHTTKFNAELKEAKFTINSDCVTRAYKTKLQNQVDFSATMKEVTIRIETQADDDKNRAFSQLTGALNTQGLELNNDATINFAANHASTKGTLSFTNNGLTTSCTTSTQISSMTFENIFHGGITTTGGTVSVSSKGTVNENSAELKVEGRLASSEVYLNSMYEGDIFNANTRNMITFKLNEDGLNLSNNLIASLQEIKIENTDSLILTLKSLAIRSKYDSFLNENNFYKHNIAVDIHDFTASLNAKNDLKIIGIHLSKEAQMKAQPYRMEVNGTLKGIFGEEELRHTYVIMYVDQTATAKCSTIGKLLGSQMTQSSEFEIVGFSTKFSNEVRFNSPSLQLKSNILTKAQPFSMNVESSFNSDGALNLYGKHSGQVKSMLLLQAEPMSYSYKHEWKASTSHQLNGNSIETNFQHKITSAITPQQQKFYINMESTLNDHAFNHSLEIFNTPNDMGIALKDTVSTSLLNTGNDNKEFGITSTLKYEKNSNSHFISLPFIDKLPVLIEKVKIAMLTLRDHSTDLLNGIDSKYDITATFKSKGNELSQVIKNFDVDMFLDDVRLFASDMTTFVMEIGKHLQPIRDLIDSVGQKTAIITKINEIVSKIDEVLTEYEIEAMVEKIIDDAVDVMKQYELRETMQSVASYLISLDIKPVFDRIFDEINELTKLLYAKVNEMMAYDFDTLADEVKQMATDLIRVPCFGMLHGEIEIKSSEHTLKTSAKLNNSDKFTANLNSQLQTPIDLLAYTFDATAHLSIPRMKELSLTETVKANHMAFSFDHEGLMSINGPIAQVYSKTTAKAATKPYSADLVNNAVLSTENGFSGTLETSYIHSVNMPVANIFSEVTMTHKGTAQLESGIITLTLGNNGKGKLSIFDYSDEGTHKSNFKILMNVESIKLTFDGDTDSGLLKMKQKVDAETRGLTQIKFNVHAETETPYIKRSIAAVKGQIHLKELMVELSGSHDAELTGKVEGTITNSVNFKAVPFEMTFDTKNKKNTKVILPFRLSSKVDLQNDMALTLNPSMQQASWTSLARFNQYKYSHYFSMANGEKEIQFSASVNGDADFSVLTLPLNIPKLTVPFINKETPYVEKFSLWDDTGLKTILITPQQTFNMDAKLKYVKNPEMFNMQPVLNSIISKIKIPIVANAKTTSDTYAYDCPYFAKITLPSITESIMIPVMGDLTYDFSVKTAMIIMNTTAEILNQDEITAQFETQFNSEFG</sequence>
<feature type="non-terminal residue" evidence="1">
    <location>
        <position position="1474"/>
    </location>
</feature>
<protein>
    <recommendedName>
        <fullName evidence="3">Apolipoprotein B</fullName>
    </recommendedName>
</protein>
<reference evidence="1 2" key="1">
    <citation type="submission" date="2024-05" db="EMBL/GenBank/DDBJ databases">
        <title>Genome sequencing and assembly of Indian major carp, Cirrhinus mrigala (Hamilton, 1822).</title>
        <authorList>
            <person name="Mohindra V."/>
            <person name="Chowdhury L.M."/>
            <person name="Lal K."/>
            <person name="Jena J.K."/>
        </authorList>
    </citation>
    <scope>NUCLEOTIDE SEQUENCE [LARGE SCALE GENOMIC DNA]</scope>
    <source>
        <strain evidence="1">CM1030</strain>
        <tissue evidence="1">Blood</tissue>
    </source>
</reference>
<evidence type="ECO:0000313" key="1">
    <source>
        <dbReference type="EMBL" id="KAL0163847.1"/>
    </source>
</evidence>
<organism evidence="1 2">
    <name type="scientific">Cirrhinus mrigala</name>
    <name type="common">Mrigala</name>
    <dbReference type="NCBI Taxonomy" id="683832"/>
    <lineage>
        <taxon>Eukaryota</taxon>
        <taxon>Metazoa</taxon>
        <taxon>Chordata</taxon>
        <taxon>Craniata</taxon>
        <taxon>Vertebrata</taxon>
        <taxon>Euteleostomi</taxon>
        <taxon>Actinopterygii</taxon>
        <taxon>Neopterygii</taxon>
        <taxon>Teleostei</taxon>
        <taxon>Ostariophysi</taxon>
        <taxon>Cypriniformes</taxon>
        <taxon>Cyprinidae</taxon>
        <taxon>Labeoninae</taxon>
        <taxon>Labeonini</taxon>
        <taxon>Cirrhinus</taxon>
    </lineage>
</organism>
<gene>
    <name evidence="1" type="ORF">M9458_039600</name>
</gene>
<dbReference type="Proteomes" id="UP001529510">
    <property type="component" value="Unassembled WGS sequence"/>
</dbReference>
<dbReference type="PANTHER" id="PTHR13769:SF5">
    <property type="entry name" value="APOLIPOPROTEIN B-100-RELATED"/>
    <property type="match status" value="1"/>
</dbReference>
<accession>A0ABD0NPR3</accession>
<dbReference type="EMBL" id="JAMKFB020000020">
    <property type="protein sequence ID" value="KAL0163847.1"/>
    <property type="molecule type" value="Genomic_DNA"/>
</dbReference>
<comment type="caution">
    <text evidence="1">The sequence shown here is derived from an EMBL/GenBank/DDBJ whole genome shotgun (WGS) entry which is preliminary data.</text>
</comment>
<keyword evidence="2" id="KW-1185">Reference proteome</keyword>